<evidence type="ECO:0000256" key="4">
    <source>
        <dbReference type="ARBA" id="ARBA00022692"/>
    </source>
</evidence>
<accession>A0ABN8H8A6</accession>
<protein>
    <recommendedName>
        <fullName evidence="12">DUF421 domain-containing protein</fullName>
    </recommendedName>
</protein>
<evidence type="ECO:0000259" key="9">
    <source>
        <dbReference type="Pfam" id="PF20730"/>
    </source>
</evidence>
<organism evidence="10 11">
    <name type="scientific">Convivina praedatoris</name>
    <dbReference type="NCBI Taxonomy" id="2880963"/>
    <lineage>
        <taxon>Bacteria</taxon>
        <taxon>Bacillati</taxon>
        <taxon>Bacillota</taxon>
        <taxon>Bacilli</taxon>
        <taxon>Lactobacillales</taxon>
        <taxon>Lactobacillaceae</taxon>
        <taxon>Convivina</taxon>
    </lineage>
</organism>
<keyword evidence="3" id="KW-1003">Cell membrane</keyword>
<comment type="similarity">
    <text evidence="2">Belongs to the UPF0702 family.</text>
</comment>
<dbReference type="InterPro" id="IPR023090">
    <property type="entry name" value="UPF0702_alpha/beta_dom_sf"/>
</dbReference>
<dbReference type="Proteomes" id="UP000838102">
    <property type="component" value="Unassembled WGS sequence"/>
</dbReference>
<evidence type="ECO:0000256" key="3">
    <source>
        <dbReference type="ARBA" id="ARBA00022475"/>
    </source>
</evidence>
<dbReference type="PANTHER" id="PTHR34582">
    <property type="entry name" value="UPF0702 TRANSMEMBRANE PROTEIN YCAP"/>
    <property type="match status" value="1"/>
</dbReference>
<evidence type="ECO:0000256" key="6">
    <source>
        <dbReference type="ARBA" id="ARBA00023136"/>
    </source>
</evidence>
<dbReference type="RefSeq" id="WP_248705997.1">
    <property type="nucleotide sequence ID" value="NZ_CAKOET010000002.1"/>
</dbReference>
<dbReference type="Pfam" id="PF20730">
    <property type="entry name" value="YetF_N"/>
    <property type="match status" value="1"/>
</dbReference>
<sequence>MNIYLPILYKLAIGLIALIIQINIMGKGNLAPSNALDQVQNYVLGGIIGGTIYSDTITVFQFMVVLIMWTLLVMILKFLKEHSRLAKAVIDGQPVNVIENGRIDAGKVILAGLSASDLMFKLREQNIYDVSKVKRAVLEQNGQLTLIEYGDQSPKYPIIYDGQANMEVLDAIDQDVDWLLVQVQKQGYTNIRSIFVGEYIEGQIRLTPYDQTDLNTKIRLKK</sequence>
<evidence type="ECO:0000256" key="2">
    <source>
        <dbReference type="ARBA" id="ARBA00006448"/>
    </source>
</evidence>
<dbReference type="InterPro" id="IPR007353">
    <property type="entry name" value="DUF421"/>
</dbReference>
<dbReference type="Gene3D" id="3.30.240.20">
    <property type="entry name" value="bsu07140 like domains"/>
    <property type="match status" value="2"/>
</dbReference>
<evidence type="ECO:0000259" key="8">
    <source>
        <dbReference type="Pfam" id="PF04239"/>
    </source>
</evidence>
<evidence type="ECO:0000313" key="10">
    <source>
        <dbReference type="EMBL" id="CAH1852423.1"/>
    </source>
</evidence>
<dbReference type="InterPro" id="IPR048454">
    <property type="entry name" value="YetF_N"/>
</dbReference>
<gene>
    <name evidence="10" type="ORF">LMG032447_00572</name>
</gene>
<evidence type="ECO:0008006" key="12">
    <source>
        <dbReference type="Google" id="ProtNLM"/>
    </source>
</evidence>
<dbReference type="PANTHER" id="PTHR34582:SF6">
    <property type="entry name" value="UPF0702 TRANSMEMBRANE PROTEIN YCAP"/>
    <property type="match status" value="1"/>
</dbReference>
<name>A0ABN8H8A6_9LACO</name>
<feature type="domain" description="YetF-like N-terminal transmembrane" evidence="9">
    <location>
        <begin position="4"/>
        <end position="79"/>
    </location>
</feature>
<feature type="domain" description="YetF C-terminal" evidence="8">
    <location>
        <begin position="82"/>
        <end position="199"/>
    </location>
</feature>
<feature type="transmembrane region" description="Helical" evidence="7">
    <location>
        <begin position="7"/>
        <end position="26"/>
    </location>
</feature>
<keyword evidence="6 7" id="KW-0472">Membrane</keyword>
<comment type="caution">
    <text evidence="10">The sequence shown here is derived from an EMBL/GenBank/DDBJ whole genome shotgun (WGS) entry which is preliminary data.</text>
</comment>
<keyword evidence="5 7" id="KW-1133">Transmembrane helix</keyword>
<comment type="subcellular location">
    <subcellularLocation>
        <location evidence="1">Cell membrane</location>
        <topology evidence="1">Multi-pass membrane protein</topology>
    </subcellularLocation>
</comment>
<feature type="transmembrane region" description="Helical" evidence="7">
    <location>
        <begin position="59"/>
        <end position="79"/>
    </location>
</feature>
<evidence type="ECO:0000256" key="5">
    <source>
        <dbReference type="ARBA" id="ARBA00022989"/>
    </source>
</evidence>
<dbReference type="Pfam" id="PF04239">
    <property type="entry name" value="DUF421"/>
    <property type="match status" value="1"/>
</dbReference>
<reference evidence="10" key="1">
    <citation type="submission" date="2022-03" db="EMBL/GenBank/DDBJ databases">
        <authorList>
            <person name="Hettiarachchi G."/>
        </authorList>
    </citation>
    <scope>NUCLEOTIDE SEQUENCE</scope>
    <source>
        <strain evidence="10">LMG 32447</strain>
    </source>
</reference>
<keyword evidence="11" id="KW-1185">Reference proteome</keyword>
<evidence type="ECO:0000256" key="1">
    <source>
        <dbReference type="ARBA" id="ARBA00004651"/>
    </source>
</evidence>
<evidence type="ECO:0000256" key="7">
    <source>
        <dbReference type="SAM" id="Phobius"/>
    </source>
</evidence>
<evidence type="ECO:0000313" key="11">
    <source>
        <dbReference type="Proteomes" id="UP000838102"/>
    </source>
</evidence>
<keyword evidence="4 7" id="KW-0812">Transmembrane</keyword>
<dbReference type="EMBL" id="CAKOEU010000002">
    <property type="protein sequence ID" value="CAH1852423.1"/>
    <property type="molecule type" value="Genomic_DNA"/>
</dbReference>
<proteinExistence type="inferred from homology"/>